<organism evidence="1 2">
    <name type="scientific">Pelomonas margarita</name>
    <dbReference type="NCBI Taxonomy" id="3299031"/>
    <lineage>
        <taxon>Bacteria</taxon>
        <taxon>Pseudomonadati</taxon>
        <taxon>Pseudomonadota</taxon>
        <taxon>Betaproteobacteria</taxon>
        <taxon>Burkholderiales</taxon>
        <taxon>Sphaerotilaceae</taxon>
        <taxon>Roseateles</taxon>
    </lineage>
</organism>
<comment type="caution">
    <text evidence="1">The sequence shown here is derived from an EMBL/GenBank/DDBJ whole genome shotgun (WGS) entry which is preliminary data.</text>
</comment>
<dbReference type="RefSeq" id="WP_394402367.1">
    <property type="nucleotide sequence ID" value="NZ_JBIGHW010000037.1"/>
</dbReference>
<protein>
    <submittedName>
        <fullName evidence="1">Uncharacterized protein</fullName>
    </submittedName>
</protein>
<gene>
    <name evidence="1" type="ORF">ACG0Z3_23045</name>
</gene>
<proteinExistence type="predicted"/>
<reference evidence="1 2" key="1">
    <citation type="submission" date="2024-08" db="EMBL/GenBank/DDBJ databases">
        <authorList>
            <person name="Lu H."/>
        </authorList>
    </citation>
    <scope>NUCLEOTIDE SEQUENCE [LARGE SCALE GENOMIC DNA]</scope>
    <source>
        <strain evidence="1 2">LKC17W</strain>
    </source>
</reference>
<dbReference type="EMBL" id="JBIGHW010000037">
    <property type="protein sequence ID" value="MFG6443570.1"/>
    <property type="molecule type" value="Genomic_DNA"/>
</dbReference>
<accession>A0ABW7FQG9</accession>
<sequence length="59" mass="6290">RISAIVDAHFRLIVDGKTELAVAAPGRRAGTGLNVAESSTMRLKCSLVVPLSERVRCPT</sequence>
<feature type="non-terminal residue" evidence="1">
    <location>
        <position position="1"/>
    </location>
</feature>
<dbReference type="Proteomes" id="UP001606301">
    <property type="component" value="Unassembled WGS sequence"/>
</dbReference>
<evidence type="ECO:0000313" key="2">
    <source>
        <dbReference type="Proteomes" id="UP001606301"/>
    </source>
</evidence>
<name>A0ABW7FQG9_9BURK</name>
<keyword evidence="2" id="KW-1185">Reference proteome</keyword>
<evidence type="ECO:0000313" key="1">
    <source>
        <dbReference type="EMBL" id="MFG6443570.1"/>
    </source>
</evidence>